<dbReference type="NCBIfam" id="NF033826">
    <property type="entry name" value="immun_CdiI"/>
    <property type="match status" value="1"/>
</dbReference>
<reference evidence="2 3" key="1">
    <citation type="submission" date="2009-08" db="EMBL/GenBank/DDBJ databases">
        <authorList>
            <person name="Qin X."/>
            <person name="Bachman B."/>
            <person name="Battles P."/>
            <person name="Bell A."/>
            <person name="Bess C."/>
            <person name="Bickham C."/>
            <person name="Chaboub L."/>
            <person name="Chen D."/>
            <person name="Coyle M."/>
            <person name="Deiros D.R."/>
            <person name="Dinh H."/>
            <person name="Forbes L."/>
            <person name="Fowler G."/>
            <person name="Francisco L."/>
            <person name="Fu Q."/>
            <person name="Gubbala S."/>
            <person name="Hale W."/>
            <person name="Han Y."/>
            <person name="Hemphill L."/>
            <person name="Highlander S.K."/>
            <person name="Hirani K."/>
            <person name="Hogues M."/>
            <person name="Jackson L."/>
            <person name="Jakkamsetti A."/>
            <person name="Javaid M."/>
            <person name="Jiang H."/>
            <person name="Korchina V."/>
            <person name="Kovar C."/>
            <person name="Lara F."/>
            <person name="Lee S."/>
            <person name="Mata R."/>
            <person name="Mathew T."/>
            <person name="Moen C."/>
            <person name="Morales K."/>
            <person name="Munidasa M."/>
            <person name="Nazareth L."/>
            <person name="Ngo R."/>
            <person name="Nguyen L."/>
            <person name="Okwuonu G."/>
            <person name="Ongeri F."/>
            <person name="Patil S."/>
            <person name="Petrosino J."/>
            <person name="Pham C."/>
            <person name="Pham P."/>
            <person name="Pu L.-L."/>
            <person name="Puazo M."/>
            <person name="Raj R."/>
            <person name="Reid J."/>
            <person name="Rouhana J."/>
            <person name="Saada N."/>
            <person name="Shang Y."/>
            <person name="Simmons D."/>
            <person name="Thornton R."/>
            <person name="Warren J."/>
            <person name="Weissenberger G."/>
            <person name="Zhang J."/>
            <person name="Zhang L."/>
            <person name="Zhou C."/>
            <person name="Zhu D."/>
            <person name="Muzny D."/>
            <person name="Worley K."/>
            <person name="Gibbs R."/>
        </authorList>
    </citation>
    <scope>NUCLEOTIDE SEQUENCE [LARGE SCALE GENOMIC DNA]</scope>
    <source>
        <strain evidence="3">ATCC 15826 / DSM 8339 / NCTC 10426 / 6573</strain>
    </source>
</reference>
<proteinExistence type="predicted"/>
<organism evidence="2 3">
    <name type="scientific">Cardiobacterium hominis (strain ATCC 15826 / DSM 8339 / NCTC 10426 / 6573)</name>
    <dbReference type="NCBI Taxonomy" id="638300"/>
    <lineage>
        <taxon>Bacteria</taxon>
        <taxon>Pseudomonadati</taxon>
        <taxon>Pseudomonadota</taxon>
        <taxon>Gammaproteobacteria</taxon>
        <taxon>Cardiobacteriales</taxon>
        <taxon>Cardiobacteriaceae</taxon>
        <taxon>Cardiobacterium</taxon>
    </lineage>
</organism>
<comment type="caution">
    <text evidence="2">The sequence shown here is derived from an EMBL/GenBank/DDBJ whole genome shotgun (WGS) entry which is preliminary data.</text>
</comment>
<accession>C8NB23</accession>
<dbReference type="Proteomes" id="UP000004870">
    <property type="component" value="Unassembled WGS sequence"/>
</dbReference>
<evidence type="ECO:0000313" key="2">
    <source>
        <dbReference type="EMBL" id="EEV88189.1"/>
    </source>
</evidence>
<name>C8NB23_CARH6</name>
<dbReference type="CDD" id="cd20688">
    <property type="entry name" value="CdiI_Ecoli_Nm-like"/>
    <property type="match status" value="1"/>
</dbReference>
<dbReference type="HOGENOM" id="CLU_146549_1_0_6"/>
<dbReference type="EMBL" id="ACKY01000099">
    <property type="protein sequence ID" value="EEV88189.1"/>
    <property type="molecule type" value="Genomic_DNA"/>
</dbReference>
<sequence>MYTQDNDFFYIPKDRHEKSSFMNYFYNDVNKYTPNPQKTIKRLFSIVYHDGYFLEAVYSILVEYETFSGDGICWSYPDLNSPFPEDHFDGIVFSIGFDDPDYTVYVSEQTCFEYTKLACERFMKIHPEKKYQTFLMNIINNWRPLNEVS</sequence>
<gene>
    <name evidence="2" type="ORF">HMPREF0198_1701</name>
</gene>
<evidence type="ECO:0000313" key="3">
    <source>
        <dbReference type="Proteomes" id="UP000004870"/>
    </source>
</evidence>
<dbReference type="OrthoDB" id="6659460at2"/>
<protein>
    <recommendedName>
        <fullName evidence="1">CDI immunity protein domain-containing protein</fullName>
    </recommendedName>
</protein>
<dbReference type="AlphaFoldDB" id="C8NB23"/>
<evidence type="ECO:0000259" key="1">
    <source>
        <dbReference type="Pfam" id="PF18624"/>
    </source>
</evidence>
<dbReference type="Pfam" id="PF18624">
    <property type="entry name" value="CdiI_4"/>
    <property type="match status" value="1"/>
</dbReference>
<dbReference type="InterPro" id="IPR041256">
    <property type="entry name" value="CdiI_4"/>
</dbReference>
<feature type="domain" description="CDI immunity protein" evidence="1">
    <location>
        <begin position="36"/>
        <end position="133"/>
    </location>
</feature>
<keyword evidence="3" id="KW-1185">Reference proteome</keyword>